<dbReference type="EMBL" id="AP015036">
    <property type="protein sequence ID" value="BAT81516.1"/>
    <property type="molecule type" value="Genomic_DNA"/>
</dbReference>
<gene>
    <name evidence="2" type="primary">Vigan.03G125600</name>
    <name evidence="2" type="ORF">VIGAN_03125600</name>
</gene>
<name>A0A0S3RLM4_PHAAN</name>
<evidence type="ECO:0000313" key="2">
    <source>
        <dbReference type="EMBL" id="BAT81516.1"/>
    </source>
</evidence>
<proteinExistence type="predicted"/>
<keyword evidence="1" id="KW-1133">Transmembrane helix</keyword>
<keyword evidence="1" id="KW-0812">Transmembrane</keyword>
<feature type="non-terminal residue" evidence="2">
    <location>
        <position position="1"/>
    </location>
</feature>
<organism evidence="2 3">
    <name type="scientific">Vigna angularis var. angularis</name>
    <dbReference type="NCBI Taxonomy" id="157739"/>
    <lineage>
        <taxon>Eukaryota</taxon>
        <taxon>Viridiplantae</taxon>
        <taxon>Streptophyta</taxon>
        <taxon>Embryophyta</taxon>
        <taxon>Tracheophyta</taxon>
        <taxon>Spermatophyta</taxon>
        <taxon>Magnoliopsida</taxon>
        <taxon>eudicotyledons</taxon>
        <taxon>Gunneridae</taxon>
        <taxon>Pentapetalae</taxon>
        <taxon>rosids</taxon>
        <taxon>fabids</taxon>
        <taxon>Fabales</taxon>
        <taxon>Fabaceae</taxon>
        <taxon>Papilionoideae</taxon>
        <taxon>50 kb inversion clade</taxon>
        <taxon>NPAAA clade</taxon>
        <taxon>indigoferoid/millettioid clade</taxon>
        <taxon>Phaseoleae</taxon>
        <taxon>Vigna</taxon>
    </lineage>
</organism>
<dbReference type="AlphaFoldDB" id="A0A0S3RLM4"/>
<feature type="transmembrane region" description="Helical" evidence="1">
    <location>
        <begin position="36"/>
        <end position="57"/>
    </location>
</feature>
<keyword evidence="3" id="KW-1185">Reference proteome</keyword>
<feature type="transmembrane region" description="Helical" evidence="1">
    <location>
        <begin position="78"/>
        <end position="97"/>
    </location>
</feature>
<reference evidence="2 3" key="1">
    <citation type="journal article" date="2015" name="Sci. Rep.">
        <title>The power of single molecule real-time sequencing technology in the de novo assembly of a eukaryotic genome.</title>
        <authorList>
            <person name="Sakai H."/>
            <person name="Naito K."/>
            <person name="Ogiso-Tanaka E."/>
            <person name="Takahashi Y."/>
            <person name="Iseki K."/>
            <person name="Muto C."/>
            <person name="Satou K."/>
            <person name="Teruya K."/>
            <person name="Shiroma A."/>
            <person name="Shimoji M."/>
            <person name="Hirano T."/>
            <person name="Itoh T."/>
            <person name="Kaga A."/>
            <person name="Tomooka N."/>
        </authorList>
    </citation>
    <scope>NUCLEOTIDE SEQUENCE [LARGE SCALE GENOMIC DNA]</scope>
    <source>
        <strain evidence="3">cv. Shumari</strain>
    </source>
</reference>
<keyword evidence="1" id="KW-0472">Membrane</keyword>
<dbReference type="Proteomes" id="UP000291084">
    <property type="component" value="Chromosome 3"/>
</dbReference>
<evidence type="ECO:0000256" key="1">
    <source>
        <dbReference type="SAM" id="Phobius"/>
    </source>
</evidence>
<sequence length="100" mass="11616">FIHFSLPQSLDSFSPNPTPSPRHFFTNLHSRFSPSASMYSLFFQSYSFPAPFIHVFWTSNRVWSIRARSMARRRFLSPPFWVQIMGSSVGFSLFAFSSSH</sequence>
<protein>
    <submittedName>
        <fullName evidence="2">Uncharacterized protein</fullName>
    </submittedName>
</protein>
<evidence type="ECO:0000313" key="3">
    <source>
        <dbReference type="Proteomes" id="UP000291084"/>
    </source>
</evidence>
<accession>A0A0S3RLM4</accession>